<dbReference type="InterPro" id="IPR013815">
    <property type="entry name" value="ATP_grasp_subdomain_1"/>
</dbReference>
<gene>
    <name evidence="3" type="ORF">CRX57_26875</name>
</gene>
<dbReference type="SUPFAM" id="SSF56059">
    <property type="entry name" value="Glutathione synthetase ATP-binding domain-like"/>
    <property type="match status" value="1"/>
</dbReference>
<evidence type="ECO:0000313" key="4">
    <source>
        <dbReference type="Proteomes" id="UP000222460"/>
    </source>
</evidence>
<evidence type="ECO:0000256" key="1">
    <source>
        <dbReference type="PROSITE-ProRule" id="PRU00409"/>
    </source>
</evidence>
<dbReference type="GO" id="GO:0005524">
    <property type="term" value="F:ATP binding"/>
    <property type="evidence" value="ECO:0007669"/>
    <property type="project" value="UniProtKB-UniRule"/>
</dbReference>
<evidence type="ECO:0000313" key="3">
    <source>
        <dbReference type="EMBL" id="PHH43685.1"/>
    </source>
</evidence>
<dbReference type="GO" id="GO:0046872">
    <property type="term" value="F:metal ion binding"/>
    <property type="evidence" value="ECO:0007669"/>
    <property type="project" value="InterPro"/>
</dbReference>
<dbReference type="PROSITE" id="PS50975">
    <property type="entry name" value="ATP_GRASP"/>
    <property type="match status" value="1"/>
</dbReference>
<dbReference type="RefSeq" id="WP_098968172.1">
    <property type="nucleotide sequence ID" value="NZ_PDKZ01000002.1"/>
</dbReference>
<proteinExistence type="predicted"/>
<name>A0A2C5WBA6_PSEPU</name>
<dbReference type="Gene3D" id="3.30.470.20">
    <property type="entry name" value="ATP-grasp fold, B domain"/>
    <property type="match status" value="1"/>
</dbReference>
<sequence length="304" mass="33879">MIKLALVTDKPNLHIDYDMPPLLEACKQLSINADVCFWDDPSIDWAAYTAVLIRSPWDCIESLDEFFAWCDKVHALTCLLNVPSVARWGLNKLYLKDIAARGVPIIPSVFLAPDDAPEGYLADFLDANTDSHEFVVKPTIGSYSRGVKRFVRGGSEAALAHIRALQKRGSHVIIQPYITTIDTYGETDLTFFDNTFSHSIRKGAMLMADGTVNVPTPEFRQPREADAEEQAVALSALVASAEVLGLELPLLYGRVDVIRDYDGRPMIMEMEICEPSLNLPFRADSAMNLIKGVLKRIDRHLVDL</sequence>
<keyword evidence="1" id="KW-0067">ATP-binding</keyword>
<dbReference type="InterPro" id="IPR011761">
    <property type="entry name" value="ATP-grasp"/>
</dbReference>
<protein>
    <recommendedName>
        <fullName evidence="2">ATP-grasp domain-containing protein</fullName>
    </recommendedName>
</protein>
<keyword evidence="1" id="KW-0547">Nucleotide-binding</keyword>
<comment type="caution">
    <text evidence="3">The sequence shown here is derived from an EMBL/GenBank/DDBJ whole genome shotgun (WGS) entry which is preliminary data.</text>
</comment>
<accession>A0A2C5WBA6</accession>
<feature type="domain" description="ATP-grasp" evidence="2">
    <location>
        <begin position="95"/>
        <end position="298"/>
    </location>
</feature>
<dbReference type="EMBL" id="PDKZ01000002">
    <property type="protein sequence ID" value="PHH43685.1"/>
    <property type="molecule type" value="Genomic_DNA"/>
</dbReference>
<dbReference type="AlphaFoldDB" id="A0A2C5WBA6"/>
<dbReference type="InterPro" id="IPR053191">
    <property type="entry name" value="DcsG_Biosynth_Enzyme"/>
</dbReference>
<dbReference type="PANTHER" id="PTHR39217:SF1">
    <property type="entry name" value="GLUTATHIONE SYNTHETASE"/>
    <property type="match status" value="1"/>
</dbReference>
<dbReference type="Gene3D" id="3.30.1490.20">
    <property type="entry name" value="ATP-grasp fold, A domain"/>
    <property type="match status" value="1"/>
</dbReference>
<dbReference type="Proteomes" id="UP000222460">
    <property type="component" value="Unassembled WGS sequence"/>
</dbReference>
<reference evidence="4" key="1">
    <citation type="submission" date="2017-10" db="EMBL/GenBank/DDBJ databases">
        <title>FDA dAtabase for Regulatory Grade micrObial Sequences (FDA-ARGOS): Supporting development and validation of Infectious Disease Dx tests.</title>
        <authorList>
            <person name="Goldberg B."/>
            <person name="Campos J."/>
            <person name="Tallon L."/>
            <person name="Sadzewicz L."/>
            <person name="Ott S."/>
            <person name="Zhao X."/>
            <person name="Nagaraj S."/>
            <person name="Vavikolanu K."/>
            <person name="Aluvathingal J."/>
            <person name="Nadendla S."/>
            <person name="Geyer C."/>
            <person name="Sichtig H."/>
        </authorList>
    </citation>
    <scope>NUCLEOTIDE SEQUENCE [LARGE SCALE GENOMIC DNA]</scope>
    <source>
        <strain evidence="4">FDAARGOS_376</strain>
    </source>
</reference>
<organism evidence="3 4">
    <name type="scientific">Pseudomonas putida</name>
    <name type="common">Arthrobacter siderocapsulatus</name>
    <dbReference type="NCBI Taxonomy" id="303"/>
    <lineage>
        <taxon>Bacteria</taxon>
        <taxon>Pseudomonadati</taxon>
        <taxon>Pseudomonadota</taxon>
        <taxon>Gammaproteobacteria</taxon>
        <taxon>Pseudomonadales</taxon>
        <taxon>Pseudomonadaceae</taxon>
        <taxon>Pseudomonas</taxon>
    </lineage>
</organism>
<evidence type="ECO:0000259" key="2">
    <source>
        <dbReference type="PROSITE" id="PS50975"/>
    </source>
</evidence>
<dbReference type="GO" id="GO:0003824">
    <property type="term" value="F:catalytic activity"/>
    <property type="evidence" value="ECO:0007669"/>
    <property type="project" value="UniProtKB-ARBA"/>
</dbReference>
<dbReference type="PANTHER" id="PTHR39217">
    <property type="match status" value="1"/>
</dbReference>